<protein>
    <submittedName>
        <fullName evidence="3">Putative superinfection immunity protein</fullName>
    </submittedName>
</protein>
<accession>A0A0E9LSA8</accession>
<evidence type="ECO:0000256" key="1">
    <source>
        <dbReference type="SAM" id="Phobius"/>
    </source>
</evidence>
<feature type="domain" description="HNH nuclease" evidence="2">
    <location>
        <begin position="262"/>
        <end position="318"/>
    </location>
</feature>
<dbReference type="GO" id="GO:0004519">
    <property type="term" value="F:endonuclease activity"/>
    <property type="evidence" value="ECO:0007669"/>
    <property type="project" value="InterPro"/>
</dbReference>
<dbReference type="GO" id="GO:0008270">
    <property type="term" value="F:zinc ion binding"/>
    <property type="evidence" value="ECO:0007669"/>
    <property type="project" value="InterPro"/>
</dbReference>
<dbReference type="InterPro" id="IPR002711">
    <property type="entry name" value="HNH"/>
</dbReference>
<dbReference type="Pfam" id="PF01844">
    <property type="entry name" value="HNH"/>
    <property type="match status" value="1"/>
</dbReference>
<dbReference type="Gene3D" id="1.10.30.50">
    <property type="match status" value="1"/>
</dbReference>
<dbReference type="AlphaFoldDB" id="A0A0E9LSA8"/>
<comment type="caution">
    <text evidence="3">The sequence shown here is derived from an EMBL/GenBank/DDBJ whole genome shotgun (WGS) entry which is preliminary data.</text>
</comment>
<reference evidence="3 4" key="1">
    <citation type="journal article" date="2015" name="Microbes Environ.">
        <title>Distribution and evolution of nitrogen fixation genes in the phylum bacteroidetes.</title>
        <authorList>
            <person name="Inoue J."/>
            <person name="Oshima K."/>
            <person name="Suda W."/>
            <person name="Sakamoto M."/>
            <person name="Iino T."/>
            <person name="Noda S."/>
            <person name="Hongoh Y."/>
            <person name="Hattori M."/>
            <person name="Ohkuma M."/>
        </authorList>
    </citation>
    <scope>NUCLEOTIDE SEQUENCE [LARGE SCALE GENOMIC DNA]</scope>
    <source>
        <strain evidence="3">JCM 15548</strain>
    </source>
</reference>
<dbReference type="PANTHER" id="PTHR33877:SF2">
    <property type="entry name" value="OS07G0170200 PROTEIN"/>
    <property type="match status" value="1"/>
</dbReference>
<keyword evidence="1" id="KW-0812">Transmembrane</keyword>
<dbReference type="InterPro" id="IPR052892">
    <property type="entry name" value="NA-targeting_endonuclease"/>
</dbReference>
<dbReference type="InterPro" id="IPR003615">
    <property type="entry name" value="HNH_nuc"/>
</dbReference>
<dbReference type="Proteomes" id="UP000032900">
    <property type="component" value="Unassembled WGS sequence"/>
</dbReference>
<proteinExistence type="predicted"/>
<dbReference type="CDD" id="cd00085">
    <property type="entry name" value="HNHc"/>
    <property type="match status" value="1"/>
</dbReference>
<name>A0A0E9LSA8_9BACT</name>
<evidence type="ECO:0000313" key="4">
    <source>
        <dbReference type="Proteomes" id="UP000032900"/>
    </source>
</evidence>
<dbReference type="PANTHER" id="PTHR33877">
    <property type="entry name" value="SLL1193 PROTEIN"/>
    <property type="match status" value="1"/>
</dbReference>
<evidence type="ECO:0000313" key="3">
    <source>
        <dbReference type="EMBL" id="GAO27745.1"/>
    </source>
</evidence>
<sequence>MIYIVYQIFSGIFTIIGNNIDVLIIAGLSGMVLVIAYLQYSEIYFKSKKFNHIKESISEHTNNCNELNHYIEELKRSYVVIETYNYGTAEIIDNSLYNFQRKERKKDIQSNKTHRCSAIVLKNASDQPIKYLCKYFNIEKKEESLSKFEKVLNDFTSVEQGKDSIRKERDFILSSIYNSIPLLIRKFSPKKLTRKLGFETVDISDAYIPTFSFQYVSAGGNSSSRLDIKLNIENLNHLINYLNNAIKWTKSIAGQRALMTSILREEIKERDNYKCCSCGLGIEDEPNLLLEIDHIVPLSKRGMTTFDNLQTLCWKCNRTKGSKL</sequence>
<feature type="transmembrane region" description="Helical" evidence="1">
    <location>
        <begin position="20"/>
        <end position="40"/>
    </location>
</feature>
<dbReference type="EMBL" id="BAZW01000093">
    <property type="protein sequence ID" value="GAO27745.1"/>
    <property type="molecule type" value="Genomic_DNA"/>
</dbReference>
<dbReference type="STRING" id="1236989.JCM15548_14595"/>
<dbReference type="GO" id="GO:0003676">
    <property type="term" value="F:nucleic acid binding"/>
    <property type="evidence" value="ECO:0007669"/>
    <property type="project" value="InterPro"/>
</dbReference>
<keyword evidence="1" id="KW-1133">Transmembrane helix</keyword>
<keyword evidence="4" id="KW-1185">Reference proteome</keyword>
<dbReference type="SMART" id="SM00507">
    <property type="entry name" value="HNHc"/>
    <property type="match status" value="1"/>
</dbReference>
<organism evidence="3 4">
    <name type="scientific">Geofilum rubicundum JCM 15548</name>
    <dbReference type="NCBI Taxonomy" id="1236989"/>
    <lineage>
        <taxon>Bacteria</taxon>
        <taxon>Pseudomonadati</taxon>
        <taxon>Bacteroidota</taxon>
        <taxon>Bacteroidia</taxon>
        <taxon>Marinilabiliales</taxon>
        <taxon>Marinilabiliaceae</taxon>
        <taxon>Geofilum</taxon>
    </lineage>
</organism>
<keyword evidence="1" id="KW-0472">Membrane</keyword>
<evidence type="ECO:0000259" key="2">
    <source>
        <dbReference type="SMART" id="SM00507"/>
    </source>
</evidence>
<gene>
    <name evidence="3" type="ORF">JCM15548_14595</name>
</gene>